<evidence type="ECO:0000256" key="2">
    <source>
        <dbReference type="ARBA" id="ARBA00022448"/>
    </source>
</evidence>
<feature type="transmembrane region" description="Helical" evidence="8">
    <location>
        <begin position="39"/>
        <end position="62"/>
    </location>
</feature>
<accession>A0ABT6WY82</accession>
<evidence type="ECO:0000256" key="3">
    <source>
        <dbReference type="ARBA" id="ARBA00022475"/>
    </source>
</evidence>
<evidence type="ECO:0000313" key="11">
    <source>
        <dbReference type="Proteomes" id="UP001241758"/>
    </source>
</evidence>
<evidence type="ECO:0000256" key="4">
    <source>
        <dbReference type="ARBA" id="ARBA00022692"/>
    </source>
</evidence>
<feature type="region of interest" description="Disordered" evidence="7">
    <location>
        <begin position="434"/>
        <end position="476"/>
    </location>
</feature>
<feature type="transmembrane region" description="Helical" evidence="8">
    <location>
        <begin position="253"/>
        <end position="273"/>
    </location>
</feature>
<keyword evidence="4 8" id="KW-0812">Transmembrane</keyword>
<feature type="transmembrane region" description="Helical" evidence="8">
    <location>
        <begin position="192"/>
        <end position="209"/>
    </location>
</feature>
<feature type="transmembrane region" description="Helical" evidence="8">
    <location>
        <begin position="341"/>
        <end position="366"/>
    </location>
</feature>
<keyword evidence="2" id="KW-0813">Transport</keyword>
<feature type="transmembrane region" description="Helical" evidence="8">
    <location>
        <begin position="132"/>
        <end position="153"/>
    </location>
</feature>
<keyword evidence="6 8" id="KW-0472">Membrane</keyword>
<dbReference type="SUPFAM" id="SSF103473">
    <property type="entry name" value="MFS general substrate transporter"/>
    <property type="match status" value="1"/>
</dbReference>
<proteinExistence type="predicted"/>
<dbReference type="Gene3D" id="1.20.1250.20">
    <property type="entry name" value="MFS general substrate transporter like domains"/>
    <property type="match status" value="1"/>
</dbReference>
<evidence type="ECO:0000256" key="1">
    <source>
        <dbReference type="ARBA" id="ARBA00004651"/>
    </source>
</evidence>
<comment type="caution">
    <text evidence="10">The sequence shown here is derived from an EMBL/GenBank/DDBJ whole genome shotgun (WGS) entry which is preliminary data.</text>
</comment>
<feature type="transmembrane region" description="Helical" evidence="8">
    <location>
        <begin position="215"/>
        <end position="232"/>
    </location>
</feature>
<name>A0ABT6WY82_9ACTN</name>
<dbReference type="Gene3D" id="1.20.1720.10">
    <property type="entry name" value="Multidrug resistance protein D"/>
    <property type="match status" value="1"/>
</dbReference>
<feature type="transmembrane region" description="Helical" evidence="8">
    <location>
        <begin position="285"/>
        <end position="305"/>
    </location>
</feature>
<feature type="transmembrane region" description="Helical" evidence="8">
    <location>
        <begin position="159"/>
        <end position="180"/>
    </location>
</feature>
<dbReference type="InterPro" id="IPR011701">
    <property type="entry name" value="MFS"/>
</dbReference>
<feature type="transmembrane region" description="Helical" evidence="8">
    <location>
        <begin position="378"/>
        <end position="400"/>
    </location>
</feature>
<keyword evidence="5 8" id="KW-1133">Transmembrane helix</keyword>
<dbReference type="PANTHER" id="PTHR42718:SF46">
    <property type="entry name" value="BLR6921 PROTEIN"/>
    <property type="match status" value="1"/>
</dbReference>
<dbReference type="PANTHER" id="PTHR42718">
    <property type="entry name" value="MAJOR FACILITATOR SUPERFAMILY MULTIDRUG TRANSPORTER MFSC"/>
    <property type="match status" value="1"/>
</dbReference>
<dbReference type="PROSITE" id="PS50850">
    <property type="entry name" value="MFS"/>
    <property type="match status" value="1"/>
</dbReference>
<dbReference type="RefSeq" id="WP_282765966.1">
    <property type="nucleotide sequence ID" value="NZ_JASCTH010000035.1"/>
</dbReference>
<dbReference type="Proteomes" id="UP001241758">
    <property type="component" value="Unassembled WGS sequence"/>
</dbReference>
<evidence type="ECO:0000313" key="10">
    <source>
        <dbReference type="EMBL" id="MDI6104571.1"/>
    </source>
</evidence>
<organism evidence="10 11">
    <name type="scientific">Actinoplanes sandaracinus</name>
    <dbReference type="NCBI Taxonomy" id="3045177"/>
    <lineage>
        <taxon>Bacteria</taxon>
        <taxon>Bacillati</taxon>
        <taxon>Actinomycetota</taxon>
        <taxon>Actinomycetes</taxon>
        <taxon>Micromonosporales</taxon>
        <taxon>Micromonosporaceae</taxon>
        <taxon>Actinoplanes</taxon>
    </lineage>
</organism>
<feature type="transmembrane region" description="Helical" evidence="8">
    <location>
        <begin position="103"/>
        <end position="123"/>
    </location>
</feature>
<evidence type="ECO:0000256" key="6">
    <source>
        <dbReference type="ARBA" id="ARBA00023136"/>
    </source>
</evidence>
<evidence type="ECO:0000259" key="9">
    <source>
        <dbReference type="PROSITE" id="PS50850"/>
    </source>
</evidence>
<dbReference type="Pfam" id="PF07690">
    <property type="entry name" value="MFS_1"/>
    <property type="match status" value="1"/>
</dbReference>
<dbReference type="CDD" id="cd17321">
    <property type="entry name" value="MFS_MMR_MDR_like"/>
    <property type="match status" value="1"/>
</dbReference>
<feature type="domain" description="Major facilitator superfamily (MFS) profile" evidence="9">
    <location>
        <begin position="8"/>
        <end position="434"/>
    </location>
</feature>
<feature type="transmembrane region" description="Helical" evidence="8">
    <location>
        <begin position="74"/>
        <end position="97"/>
    </location>
</feature>
<reference evidence="10 11" key="1">
    <citation type="submission" date="2023-05" db="EMBL/GenBank/DDBJ databases">
        <title>Actinoplanes sp. NEAU-A12 genome sequencing.</title>
        <authorList>
            <person name="Wang Z.-S."/>
        </authorList>
    </citation>
    <scope>NUCLEOTIDE SEQUENCE [LARGE SCALE GENOMIC DNA]</scope>
    <source>
        <strain evidence="10 11">NEAU-A12</strain>
    </source>
</reference>
<dbReference type="EMBL" id="JASCTH010000035">
    <property type="protein sequence ID" value="MDI6104571.1"/>
    <property type="molecule type" value="Genomic_DNA"/>
</dbReference>
<keyword evidence="11" id="KW-1185">Reference proteome</keyword>
<gene>
    <name evidence="10" type="ORF">QLQ12_38875</name>
</gene>
<evidence type="ECO:0000256" key="8">
    <source>
        <dbReference type="SAM" id="Phobius"/>
    </source>
</evidence>
<protein>
    <submittedName>
        <fullName evidence="10">MFS transporter</fullName>
    </submittedName>
</protein>
<feature type="transmembrane region" description="Helical" evidence="8">
    <location>
        <begin position="317"/>
        <end position="335"/>
    </location>
</feature>
<dbReference type="InterPro" id="IPR020846">
    <property type="entry name" value="MFS_dom"/>
</dbReference>
<keyword evidence="3" id="KW-1003">Cell membrane</keyword>
<evidence type="ECO:0000256" key="7">
    <source>
        <dbReference type="SAM" id="MobiDB-lite"/>
    </source>
</evidence>
<sequence length="476" mass="46932">MSRRSRAVLAVVVATAFLTMLDNTVVTVAAPSIARDLGVGLAALEWVATGYMLPYAGLLLAGGRLTDRYGTRRMLLAGLGVFTAASLAAGLTGQLIGLLVARAVQGAGAALLVPATLAAVAAAGDRERLRGAAAWTVSGAVALAAGPVVGGLLSEHLHWSWIFLLNVPAGLAALVTVWCAVPAGIRRHGVTLGLPGVCTATFALTAVTFALTSGAGYAVAAAVAGAAVFVLVERRSRDPLLGAGLFAARAYRGGVAVQVLWGLGVNGVFFYTAMYLQDVRGFRPAAAGLAFLPVAAAVALGAPLAPALVRRLGVRRTVTAGLLVVGAGIGVVAVGSADTPVLLAALAAVGFGSALTVPLAAVVLAAAPPDRAGMAGGVFAVARELSGVLGIAGVGVVVITRGDLAGGYRLGLIAAAVLVCVGALIGARTQPGPGADVASAERGDQSGPGGVQLPLPVRPGMGAVAVDVDGGRDTGE</sequence>
<dbReference type="InterPro" id="IPR036259">
    <property type="entry name" value="MFS_trans_sf"/>
</dbReference>
<feature type="transmembrane region" description="Helical" evidence="8">
    <location>
        <begin position="406"/>
        <end position="425"/>
    </location>
</feature>
<evidence type="ECO:0000256" key="5">
    <source>
        <dbReference type="ARBA" id="ARBA00022989"/>
    </source>
</evidence>
<comment type="subcellular location">
    <subcellularLocation>
        <location evidence="1">Cell membrane</location>
        <topology evidence="1">Multi-pass membrane protein</topology>
    </subcellularLocation>
</comment>